<dbReference type="GO" id="GO:0016114">
    <property type="term" value="P:terpenoid biosynthetic process"/>
    <property type="evidence" value="ECO:0007669"/>
    <property type="project" value="UniProtKB-UniRule"/>
</dbReference>
<accession>A0A0A2G2A7</accession>
<evidence type="ECO:0000256" key="7">
    <source>
        <dbReference type="ARBA" id="ARBA00022977"/>
    </source>
</evidence>
<gene>
    <name evidence="10 13" type="primary">dxs</name>
    <name evidence="12" type="ORF">HQ38_01580</name>
    <name evidence="13" type="ORF">NCTC12858_01439</name>
</gene>
<dbReference type="SUPFAM" id="SSF52922">
    <property type="entry name" value="TK C-terminal domain-like"/>
    <property type="match status" value="1"/>
</dbReference>
<dbReference type="GO" id="GO:0008661">
    <property type="term" value="F:1-deoxy-D-xylulose-5-phosphate synthase activity"/>
    <property type="evidence" value="ECO:0007669"/>
    <property type="project" value="UniProtKB-UniRule"/>
</dbReference>
<dbReference type="Pfam" id="PF02780">
    <property type="entry name" value="Transketolase_C"/>
    <property type="match status" value="1"/>
</dbReference>
<dbReference type="UniPathway" id="UPA00064">
    <property type="reaction ID" value="UER00091"/>
</dbReference>
<dbReference type="GO" id="GO:0005829">
    <property type="term" value="C:cytosol"/>
    <property type="evidence" value="ECO:0007669"/>
    <property type="project" value="TreeGrafter"/>
</dbReference>
<evidence type="ECO:0000313" key="13">
    <source>
        <dbReference type="EMBL" id="SQH73577.1"/>
    </source>
</evidence>
<dbReference type="InterPro" id="IPR005477">
    <property type="entry name" value="Dxylulose-5-P_synthase"/>
</dbReference>
<dbReference type="Proteomes" id="UP000249300">
    <property type="component" value="Chromosome 1"/>
</dbReference>
<dbReference type="InterPro" id="IPR033248">
    <property type="entry name" value="Transketolase_C"/>
</dbReference>
<comment type="cofactor">
    <cofactor evidence="10">
        <name>Mg(2+)</name>
        <dbReference type="ChEBI" id="CHEBI:18420"/>
    </cofactor>
    <text evidence="10">Binds 1 Mg(2+) ion per subunit.</text>
</comment>
<dbReference type="InterPro" id="IPR029061">
    <property type="entry name" value="THDP-binding"/>
</dbReference>
<comment type="catalytic activity">
    <reaction evidence="10">
        <text>D-glyceraldehyde 3-phosphate + pyruvate + H(+) = 1-deoxy-D-xylulose 5-phosphate + CO2</text>
        <dbReference type="Rhea" id="RHEA:12605"/>
        <dbReference type="ChEBI" id="CHEBI:15361"/>
        <dbReference type="ChEBI" id="CHEBI:15378"/>
        <dbReference type="ChEBI" id="CHEBI:16526"/>
        <dbReference type="ChEBI" id="CHEBI:57792"/>
        <dbReference type="ChEBI" id="CHEBI:59776"/>
        <dbReference type="EC" id="2.2.1.7"/>
    </reaction>
</comment>
<dbReference type="GO" id="GO:0000287">
    <property type="term" value="F:magnesium ion binding"/>
    <property type="evidence" value="ECO:0007669"/>
    <property type="project" value="UniProtKB-UniRule"/>
</dbReference>
<dbReference type="FunFam" id="3.40.50.970:FF:000005">
    <property type="entry name" value="1-deoxy-D-xylulose-5-phosphate synthase"/>
    <property type="match status" value="1"/>
</dbReference>
<name>A0A0A2G2A7_9PORP</name>
<dbReference type="HAMAP" id="MF_00315">
    <property type="entry name" value="DXP_synth"/>
    <property type="match status" value="1"/>
</dbReference>
<dbReference type="Pfam" id="PF02779">
    <property type="entry name" value="Transket_pyr"/>
    <property type="match status" value="1"/>
</dbReference>
<evidence type="ECO:0000313" key="15">
    <source>
        <dbReference type="Proteomes" id="UP000249300"/>
    </source>
</evidence>
<dbReference type="EMBL" id="LS483447">
    <property type="protein sequence ID" value="SQH73577.1"/>
    <property type="molecule type" value="Genomic_DNA"/>
</dbReference>
<keyword evidence="7 10" id="KW-0784">Thiamine biosynthesis</keyword>
<dbReference type="AlphaFoldDB" id="A0A0A2G2A7"/>
<feature type="binding site" evidence="10">
    <location>
        <position position="291"/>
    </location>
    <ligand>
        <name>thiamine diphosphate</name>
        <dbReference type="ChEBI" id="CHEBI:58937"/>
    </ligand>
</feature>
<dbReference type="GO" id="GO:0009228">
    <property type="term" value="P:thiamine biosynthetic process"/>
    <property type="evidence" value="ECO:0007669"/>
    <property type="project" value="UniProtKB-UniRule"/>
</dbReference>
<dbReference type="Gene3D" id="3.40.50.970">
    <property type="match status" value="2"/>
</dbReference>
<feature type="binding site" evidence="10">
    <location>
        <begin position="119"/>
        <end position="121"/>
    </location>
    <ligand>
        <name>thiamine diphosphate</name>
        <dbReference type="ChEBI" id="CHEBI:58937"/>
    </ligand>
</feature>
<sequence>MTEQKYPILNNIDTPADLRLLPEESLPQLCDELRKYILEIVAQHPGHLGSSLGAVELTVALHYVFDTPHDRLVWDVGHQAYGHKILTGRRDRFPSLRQWGGLAGFPSTSESEYDTFTAGHASNSISAALGMAVATKRQGIARKVVAVIGDGSMTGGLAFEGLNNASSFPNDLLIVLNDNNMSIDKNVGGLNRYMVDILTSKTYNALRYDLYKTMQRMNLITESKRRGLIRFNNSFKALISQQSNLFEGFSIRYFGPIDGNDVLRTVQILRDIKEMKGPKILHLKTQKGKGYAPAEADATVWHAPGKFDINTGIRESKSEISSPSLYQDVFGHTLVEMAAEDSRIVGVTPAMPTGCSLTYMQQAYPHRTYDVGIAEGHAVTFSAGLSREGMIPFCNIYSSFMQRAYDQLIHDVAISRQHVVFCLDRAGLVGEDGATHQGAFDLAYLCTIPNMVVSSPLDEHQLRNLMFTAYKGQNGPMAIRYPRGKGVLFDWRNTPQILPIGKGREMVEGKDLAFLSIGPIGNIIRSVVNRLREEDGIQAAWYDLIYAKPLDTELILNVSNRFSHVITVEEGTLCGGVGAQIASLLLENGRNPKLKILGLPDEFIEHGTQAQQRAYCALDAESIYNISVEFLSR</sequence>
<dbReference type="OrthoDB" id="9803371at2"/>
<comment type="subunit">
    <text evidence="3 10">Homodimer.</text>
</comment>
<protein>
    <recommendedName>
        <fullName evidence="10">1-deoxy-D-xylulose-5-phosphate synthase</fullName>
        <ecNumber evidence="10">2.2.1.7</ecNumber>
    </recommendedName>
    <alternativeName>
        <fullName evidence="10">1-deoxyxylulose-5-phosphate synthase</fullName>
        <shortName evidence="10">DXP synthase</shortName>
        <shortName evidence="10">DXPS</shortName>
    </alternativeName>
</protein>
<keyword evidence="9 10" id="KW-0414">Isoprene biosynthesis</keyword>
<dbReference type="Proteomes" id="UP000030136">
    <property type="component" value="Unassembled WGS sequence"/>
</dbReference>
<dbReference type="NCBIfam" id="NF003933">
    <property type="entry name" value="PRK05444.2-2"/>
    <property type="match status" value="1"/>
</dbReference>
<feature type="binding site" evidence="10">
    <location>
        <position position="375"/>
    </location>
    <ligand>
        <name>thiamine diphosphate</name>
        <dbReference type="ChEBI" id="CHEBI:58937"/>
    </ligand>
</feature>
<evidence type="ECO:0000313" key="14">
    <source>
        <dbReference type="Proteomes" id="UP000030136"/>
    </source>
</evidence>
<evidence type="ECO:0000256" key="1">
    <source>
        <dbReference type="ARBA" id="ARBA00004980"/>
    </source>
</evidence>
<keyword evidence="6 10" id="KW-0460">Magnesium</keyword>
<evidence type="ECO:0000256" key="10">
    <source>
        <dbReference type="HAMAP-Rule" id="MF_00315"/>
    </source>
</evidence>
<dbReference type="CDD" id="cd02007">
    <property type="entry name" value="TPP_DXS"/>
    <property type="match status" value="1"/>
</dbReference>
<evidence type="ECO:0000256" key="2">
    <source>
        <dbReference type="ARBA" id="ARBA00011081"/>
    </source>
</evidence>
<dbReference type="STRING" id="393921.HQ45_08940"/>
<dbReference type="GO" id="GO:0030976">
    <property type="term" value="F:thiamine pyrophosphate binding"/>
    <property type="evidence" value="ECO:0007669"/>
    <property type="project" value="UniProtKB-UniRule"/>
</dbReference>
<evidence type="ECO:0000256" key="4">
    <source>
        <dbReference type="ARBA" id="ARBA00022679"/>
    </source>
</evidence>
<dbReference type="InterPro" id="IPR009014">
    <property type="entry name" value="Transketo_C/PFOR_II"/>
</dbReference>
<keyword evidence="5 10" id="KW-0479">Metal-binding</keyword>
<dbReference type="PANTHER" id="PTHR43322:SF5">
    <property type="entry name" value="1-DEOXY-D-XYLULOSE-5-PHOSPHATE SYNTHASE, CHLOROPLASTIC"/>
    <property type="match status" value="1"/>
</dbReference>
<dbReference type="InterPro" id="IPR005475">
    <property type="entry name" value="Transketolase-like_Pyr-bd"/>
</dbReference>
<evidence type="ECO:0000313" key="12">
    <source>
        <dbReference type="EMBL" id="KGN96495.1"/>
    </source>
</evidence>
<comment type="similarity">
    <text evidence="2 10">Belongs to the transketolase family. DXPS subfamily.</text>
</comment>
<evidence type="ECO:0000256" key="9">
    <source>
        <dbReference type="ARBA" id="ARBA00023229"/>
    </source>
</evidence>
<dbReference type="Pfam" id="PF13292">
    <property type="entry name" value="DXP_synthase_N"/>
    <property type="match status" value="1"/>
</dbReference>
<keyword evidence="8 10" id="KW-0786">Thiamine pyrophosphate</keyword>
<dbReference type="SUPFAM" id="SSF52518">
    <property type="entry name" value="Thiamin diphosphate-binding fold (THDP-binding)"/>
    <property type="match status" value="2"/>
</dbReference>
<feature type="binding site" evidence="10">
    <location>
        <position position="179"/>
    </location>
    <ligand>
        <name>thiamine diphosphate</name>
        <dbReference type="ChEBI" id="CHEBI:58937"/>
    </ligand>
</feature>
<feature type="binding site" evidence="10">
    <location>
        <position position="179"/>
    </location>
    <ligand>
        <name>Mg(2+)</name>
        <dbReference type="ChEBI" id="CHEBI:18420"/>
    </ligand>
</feature>
<dbReference type="EC" id="2.2.1.7" evidence="10"/>
<keyword evidence="15" id="KW-1185">Reference proteome</keyword>
<dbReference type="eggNOG" id="COG1154">
    <property type="taxonomic scope" value="Bacteria"/>
</dbReference>
<reference evidence="13 15" key="2">
    <citation type="submission" date="2018-06" db="EMBL/GenBank/DDBJ databases">
        <authorList>
            <consortium name="Pathogen Informatics"/>
            <person name="Doyle S."/>
        </authorList>
    </citation>
    <scope>NUCLEOTIDE SEQUENCE [LARGE SCALE GENOMIC DNA]</scope>
    <source>
        <strain evidence="13 15">NCTC12858</strain>
    </source>
</reference>
<dbReference type="CDD" id="cd07033">
    <property type="entry name" value="TPP_PYR_DXS_TK_like"/>
    <property type="match status" value="1"/>
</dbReference>
<comment type="pathway">
    <text evidence="1 10">Metabolic intermediate biosynthesis; 1-deoxy-D-xylulose 5-phosphate biosynthesis; 1-deoxy-D-xylulose 5-phosphate from D-glyceraldehyde 3-phosphate and pyruvate: step 1/1.</text>
</comment>
<dbReference type="NCBIfam" id="TIGR00204">
    <property type="entry name" value="dxs"/>
    <property type="match status" value="1"/>
</dbReference>
<organism evidence="12 14">
    <name type="scientific">Porphyromonas crevioricanis</name>
    <dbReference type="NCBI Taxonomy" id="393921"/>
    <lineage>
        <taxon>Bacteria</taxon>
        <taxon>Pseudomonadati</taxon>
        <taxon>Bacteroidota</taxon>
        <taxon>Bacteroidia</taxon>
        <taxon>Bacteroidales</taxon>
        <taxon>Porphyromonadaceae</taxon>
        <taxon>Porphyromonas</taxon>
    </lineage>
</organism>
<dbReference type="KEGG" id="pcre:NCTC12858_01439"/>
<reference evidence="12 14" key="1">
    <citation type="submission" date="2014-08" db="EMBL/GenBank/DDBJ databases">
        <title>Porphyromonas crevioricanis strain:COT-253_OH1447 Genome sequencing.</title>
        <authorList>
            <person name="Wallis C."/>
            <person name="Deusch O."/>
            <person name="O'Flynn C."/>
            <person name="Davis I."/>
            <person name="Jospin G."/>
            <person name="Darling A.E."/>
            <person name="Coil D.A."/>
            <person name="Alexiev A."/>
            <person name="Horsfall A."/>
            <person name="Kirkwood N."/>
            <person name="Harris S."/>
            <person name="Eisen J.A."/>
        </authorList>
    </citation>
    <scope>NUCLEOTIDE SEQUENCE [LARGE SCALE GENOMIC DNA]</scope>
    <source>
        <strain evidence="14">COT-253 OH1447</strain>
        <strain evidence="12">COT-253_OH1447</strain>
    </source>
</reference>
<evidence type="ECO:0000259" key="11">
    <source>
        <dbReference type="SMART" id="SM00861"/>
    </source>
</evidence>
<dbReference type="PANTHER" id="PTHR43322">
    <property type="entry name" value="1-D-DEOXYXYLULOSE 5-PHOSPHATE SYNTHASE-RELATED"/>
    <property type="match status" value="1"/>
</dbReference>
<dbReference type="RefSeq" id="WP_023937732.1">
    <property type="nucleotide sequence ID" value="NZ_FUXH01000011.1"/>
</dbReference>
<proteinExistence type="inferred from homology"/>
<keyword evidence="4 10" id="KW-0808">Transferase</keyword>
<feature type="binding site" evidence="10">
    <location>
        <position position="78"/>
    </location>
    <ligand>
        <name>thiamine diphosphate</name>
        <dbReference type="ChEBI" id="CHEBI:58937"/>
    </ligand>
</feature>
<feature type="binding site" evidence="10">
    <location>
        <position position="150"/>
    </location>
    <ligand>
        <name>Mg(2+)</name>
        <dbReference type="ChEBI" id="CHEBI:18420"/>
    </ligand>
</feature>
<feature type="domain" description="Transketolase-like pyrimidine-binding" evidence="11">
    <location>
        <begin position="324"/>
        <end position="489"/>
    </location>
</feature>
<evidence type="ECO:0000256" key="3">
    <source>
        <dbReference type="ARBA" id="ARBA00011738"/>
    </source>
</evidence>
<evidence type="ECO:0000256" key="8">
    <source>
        <dbReference type="ARBA" id="ARBA00023052"/>
    </source>
</evidence>
<feature type="binding site" evidence="10">
    <location>
        <begin position="151"/>
        <end position="152"/>
    </location>
    <ligand>
        <name>thiamine diphosphate</name>
        <dbReference type="ChEBI" id="CHEBI:58937"/>
    </ligand>
</feature>
<dbReference type="SMART" id="SM00861">
    <property type="entry name" value="Transket_pyr"/>
    <property type="match status" value="1"/>
</dbReference>
<dbReference type="Gene3D" id="3.40.50.920">
    <property type="match status" value="1"/>
</dbReference>
<comment type="cofactor">
    <cofactor evidence="10">
        <name>thiamine diphosphate</name>
        <dbReference type="ChEBI" id="CHEBI:58937"/>
    </cofactor>
    <text evidence="10">Binds 1 thiamine pyrophosphate per subunit.</text>
</comment>
<comment type="function">
    <text evidence="10">Catalyzes the acyloin condensation reaction between C atoms 2 and 3 of pyruvate and glyceraldehyde 3-phosphate to yield 1-deoxy-D-xylulose-5-phosphate (DXP).</text>
</comment>
<evidence type="ECO:0000256" key="5">
    <source>
        <dbReference type="ARBA" id="ARBA00022723"/>
    </source>
</evidence>
<dbReference type="GO" id="GO:0019288">
    <property type="term" value="P:isopentenyl diphosphate biosynthetic process, methylerythritol 4-phosphate pathway"/>
    <property type="evidence" value="ECO:0007669"/>
    <property type="project" value="TreeGrafter"/>
</dbReference>
<evidence type="ECO:0000256" key="6">
    <source>
        <dbReference type="ARBA" id="ARBA00022842"/>
    </source>
</evidence>
<dbReference type="EMBL" id="JQJC01000003">
    <property type="protein sequence ID" value="KGN96495.1"/>
    <property type="molecule type" value="Genomic_DNA"/>
</dbReference>